<feature type="region of interest" description="Disordered" evidence="1">
    <location>
        <begin position="195"/>
        <end position="214"/>
    </location>
</feature>
<accession>A0A6C0HUL3</accession>
<evidence type="ECO:0000256" key="2">
    <source>
        <dbReference type="SAM" id="Phobius"/>
    </source>
</evidence>
<keyword evidence="2" id="KW-0472">Membrane</keyword>
<feature type="region of interest" description="Disordered" evidence="1">
    <location>
        <begin position="250"/>
        <end position="273"/>
    </location>
</feature>
<dbReference type="InterPro" id="IPR049304">
    <property type="entry name" value="Gly_rich_dom"/>
</dbReference>
<evidence type="ECO:0000259" key="3">
    <source>
        <dbReference type="Pfam" id="PF21722"/>
    </source>
</evidence>
<feature type="compositionally biased region" description="Gly residues" evidence="1">
    <location>
        <begin position="541"/>
        <end position="551"/>
    </location>
</feature>
<feature type="region of interest" description="Disordered" evidence="1">
    <location>
        <begin position="524"/>
        <end position="565"/>
    </location>
</feature>
<reference evidence="4" key="1">
    <citation type="journal article" date="2020" name="Nature">
        <title>Giant virus diversity and host interactions through global metagenomics.</title>
        <authorList>
            <person name="Schulz F."/>
            <person name="Roux S."/>
            <person name="Paez-Espino D."/>
            <person name="Jungbluth S."/>
            <person name="Walsh D.A."/>
            <person name="Denef V.J."/>
            <person name="McMahon K.D."/>
            <person name="Konstantinidis K.T."/>
            <person name="Eloe-Fadrosh E.A."/>
            <person name="Kyrpides N.C."/>
            <person name="Woyke T."/>
        </authorList>
    </citation>
    <scope>NUCLEOTIDE SEQUENCE</scope>
    <source>
        <strain evidence="4">GVMAG-M-3300023184-16</strain>
    </source>
</reference>
<name>A0A6C0HUL3_9ZZZZ</name>
<dbReference type="EMBL" id="MN740015">
    <property type="protein sequence ID" value="QHT84090.1"/>
    <property type="molecule type" value="Genomic_DNA"/>
</dbReference>
<organism evidence="4">
    <name type="scientific">viral metagenome</name>
    <dbReference type="NCBI Taxonomy" id="1070528"/>
    <lineage>
        <taxon>unclassified sequences</taxon>
        <taxon>metagenomes</taxon>
        <taxon>organismal metagenomes</taxon>
    </lineage>
</organism>
<sequence>MNEPKYISQRTLLQKRIRMERRIRLEQTPSMDVVFVATRSTAEDIHSYSEGLRRSPDEYEITPQSQHIAGKPEALAEGFSGIMRKDDIGVLVHDENNILIKKKPEPQPAPIQDMPINSPIRRIRRSYDIMNQDSYVVPAHDFISTVGGNRGETFRDRFRFSGNLSLLPELPENSGRHESSGQRALLATTESRQAELAEDSREFLRHSTDDDEGIGRTMKCAEKKETEIVDVKQESSEEKDIEVMVETSLPRSVHQEPETPPDRDDVPTRDITRRVGGDESSIDIVVRGNRKLEKELIYIGCATVVCGCIVIIVILSLIFTNTGMYAPILSTTSSSDPVILPNTTTIRNHTINISGFYTVERSNTNDFLIKFKGDGCIQFTKTVTCQVLLVGGGGGVGWGVGSLGGGSGTGGGGGGGVGEGELTFFAGEMYTINVGIGGIVRHNNIGNSGGDTSIQGKGILEYAHGGGVGGYYFRGSHYGGSSGGNYGFTGYATIPNTQQSIYFNNTFPGKATRGNGTLTYHGYPGGKGLPPDNSVSQFNSGSGGGGAGGPGYESQKNEGGQGGPGYKWSITQEYYGAGGGGGGGCTSCIGGIGGIGGGGSGGGGNDVGGTVPSPNSGGGGGGGVTTGFGFGTSGASGIVVIRLGGIVL</sequence>
<feature type="domain" description="Glycine-rich" evidence="3">
    <location>
        <begin position="384"/>
        <end position="642"/>
    </location>
</feature>
<feature type="transmembrane region" description="Helical" evidence="2">
    <location>
        <begin position="296"/>
        <end position="319"/>
    </location>
</feature>
<evidence type="ECO:0000256" key="1">
    <source>
        <dbReference type="SAM" id="MobiDB-lite"/>
    </source>
</evidence>
<feature type="compositionally biased region" description="Basic and acidic residues" evidence="1">
    <location>
        <begin position="253"/>
        <end position="273"/>
    </location>
</feature>
<feature type="compositionally biased region" description="Basic and acidic residues" evidence="1">
    <location>
        <begin position="195"/>
        <end position="208"/>
    </location>
</feature>
<proteinExistence type="predicted"/>
<dbReference type="AlphaFoldDB" id="A0A6C0HUL3"/>
<evidence type="ECO:0000313" key="4">
    <source>
        <dbReference type="EMBL" id="QHT84090.1"/>
    </source>
</evidence>
<protein>
    <recommendedName>
        <fullName evidence="3">Glycine-rich domain-containing protein</fullName>
    </recommendedName>
</protein>
<dbReference type="Pfam" id="PF21722">
    <property type="entry name" value="Gly_rich_2"/>
    <property type="match status" value="1"/>
</dbReference>
<keyword evidence="2" id="KW-0812">Transmembrane</keyword>
<keyword evidence="2" id="KW-1133">Transmembrane helix</keyword>